<dbReference type="PROSITE" id="PS50896">
    <property type="entry name" value="LISH"/>
    <property type="match status" value="1"/>
</dbReference>
<feature type="domain" description="CTLH" evidence="7">
    <location>
        <begin position="50"/>
        <end position="107"/>
    </location>
</feature>
<dbReference type="Pfam" id="PF23627">
    <property type="entry name" value="LisH_WDR26"/>
    <property type="match status" value="1"/>
</dbReference>
<dbReference type="Proteomes" id="UP001141806">
    <property type="component" value="Unassembled WGS sequence"/>
</dbReference>
<keyword evidence="2" id="KW-0963">Cytoplasm</keyword>
<accession>A0A9Q0QQ24</accession>
<evidence type="ECO:0000256" key="1">
    <source>
        <dbReference type="ARBA" id="ARBA00004496"/>
    </source>
</evidence>
<evidence type="ECO:0000313" key="9">
    <source>
        <dbReference type="Proteomes" id="UP001141806"/>
    </source>
</evidence>
<dbReference type="OrthoDB" id="972532at2759"/>
<dbReference type="SMART" id="SM00320">
    <property type="entry name" value="WD40"/>
    <property type="match status" value="7"/>
</dbReference>
<name>A0A9Q0QQ24_9MAGN</name>
<dbReference type="PROSITE" id="PS50897">
    <property type="entry name" value="CTLH"/>
    <property type="match status" value="1"/>
</dbReference>
<evidence type="ECO:0000259" key="7">
    <source>
        <dbReference type="PROSITE" id="PS50897"/>
    </source>
</evidence>
<dbReference type="InterPro" id="IPR051350">
    <property type="entry name" value="WD_repeat-ST_regulator"/>
</dbReference>
<keyword evidence="4" id="KW-0677">Repeat</keyword>
<comment type="caution">
    <text evidence="8">The sequence shown here is derived from an EMBL/GenBank/DDBJ whole genome shotgun (WGS) entry which is preliminary data.</text>
</comment>
<evidence type="ECO:0000256" key="5">
    <source>
        <dbReference type="ARBA" id="ARBA00065067"/>
    </source>
</evidence>
<evidence type="ECO:0000256" key="6">
    <source>
        <dbReference type="PROSITE-ProRule" id="PRU00221"/>
    </source>
</evidence>
<proteinExistence type="predicted"/>
<dbReference type="InterPro" id="IPR006595">
    <property type="entry name" value="CTLH_C"/>
</dbReference>
<dbReference type="InterPro" id="IPR036322">
    <property type="entry name" value="WD40_repeat_dom_sf"/>
</dbReference>
<dbReference type="InterPro" id="IPR015943">
    <property type="entry name" value="WD40/YVTN_repeat-like_dom_sf"/>
</dbReference>
<evidence type="ECO:0000256" key="4">
    <source>
        <dbReference type="ARBA" id="ARBA00022737"/>
    </source>
</evidence>
<feature type="repeat" description="WD" evidence="6">
    <location>
        <begin position="220"/>
        <end position="261"/>
    </location>
</feature>
<comment type="subcellular location">
    <subcellularLocation>
        <location evidence="1">Cytoplasm</location>
    </subcellularLocation>
</comment>
<evidence type="ECO:0000256" key="3">
    <source>
        <dbReference type="ARBA" id="ARBA00022574"/>
    </source>
</evidence>
<dbReference type="CDD" id="cd00200">
    <property type="entry name" value="WD40"/>
    <property type="match status" value="1"/>
</dbReference>
<reference evidence="8" key="1">
    <citation type="journal article" date="2023" name="Plant J.">
        <title>The genome of the king protea, Protea cynaroides.</title>
        <authorList>
            <person name="Chang J."/>
            <person name="Duong T.A."/>
            <person name="Schoeman C."/>
            <person name="Ma X."/>
            <person name="Roodt D."/>
            <person name="Barker N."/>
            <person name="Li Z."/>
            <person name="Van de Peer Y."/>
            <person name="Mizrachi E."/>
        </authorList>
    </citation>
    <scope>NUCLEOTIDE SEQUENCE</scope>
    <source>
        <tissue evidence="8">Young leaves</tissue>
    </source>
</reference>
<dbReference type="Pfam" id="PF00400">
    <property type="entry name" value="WD40"/>
    <property type="match status" value="5"/>
</dbReference>
<sequence length="518" mass="58617">MQMENSPVLLGQKAIIKKQEFVRVIIQSLYSLGYKKSASLLESESGITLKSSEFLLLESQILDANWDDCITTLDALEDLVEETRASASFLIFRQCILECLNRGDDFSALAILRKHISALGADREKVYKLVYSIISSEEMRLGSMEDSLIRELRLRLLAELEKLLPPPIAVPERRLEHLLEMVLTSQLGSCIYHNSSDAISLYEDHCCGRNQIPTETVQILCHHDNEVWFVQFSNNGEYLASSSSDCTAIIWKVSDEGDVSLKHTLRSHKNAVSFVAWSPDDTMLLTCGNGEVLKLWDVETGTCKHTFGDQSPIVNSCAWFPDSKRLVCGSSEPDKCIYMWDLDGIELQTWRGTRLPKVMDLAVTPDGQHLISVFSEKEIRIYNFKTKSERVITEEHTITSLSVSRDSELLIVNLNSQEIHMWDVAGAWDKPLKYMGHKQGRYVIRSCFGGSNCRFIASGSENSQVYIWNRQSSKPIEILSGHLLTVNCVSWNPTRPQMLASASDDHTIRIWGPERKKT</sequence>
<dbReference type="PROSITE" id="PS50082">
    <property type="entry name" value="WD_REPEATS_2"/>
    <property type="match status" value="3"/>
</dbReference>
<dbReference type="PROSITE" id="PS50294">
    <property type="entry name" value="WD_REPEATS_REGION"/>
    <property type="match status" value="3"/>
</dbReference>
<dbReference type="PANTHER" id="PTHR22838:SF23">
    <property type="entry name" value="WD REPEAT-CONTAINING PROTEIN WDS HOMOLOG"/>
    <property type="match status" value="1"/>
</dbReference>
<dbReference type="AlphaFoldDB" id="A0A9Q0QQ24"/>
<evidence type="ECO:0000256" key="2">
    <source>
        <dbReference type="ARBA" id="ARBA00022490"/>
    </source>
</evidence>
<keyword evidence="3 6" id="KW-0853">WD repeat</keyword>
<evidence type="ECO:0000313" key="8">
    <source>
        <dbReference type="EMBL" id="KAJ4967648.1"/>
    </source>
</evidence>
<dbReference type="InterPro" id="IPR006594">
    <property type="entry name" value="LisH"/>
</dbReference>
<dbReference type="PANTHER" id="PTHR22838">
    <property type="entry name" value="WD REPEAT PROTEIN 26-RELATED"/>
    <property type="match status" value="1"/>
</dbReference>
<dbReference type="FunFam" id="2.130.10.10:FF:000087">
    <property type="entry name" value="WD repeat-containing protein 26 homolog"/>
    <property type="match status" value="1"/>
</dbReference>
<feature type="repeat" description="WD" evidence="6">
    <location>
        <begin position="265"/>
        <end position="306"/>
    </location>
</feature>
<dbReference type="SUPFAM" id="SSF50978">
    <property type="entry name" value="WD40 repeat-like"/>
    <property type="match status" value="1"/>
</dbReference>
<gene>
    <name evidence="8" type="ORF">NE237_014349</name>
</gene>
<protein>
    <recommendedName>
        <fullName evidence="7">CTLH domain-containing protein</fullName>
    </recommendedName>
</protein>
<organism evidence="8 9">
    <name type="scientific">Protea cynaroides</name>
    <dbReference type="NCBI Taxonomy" id="273540"/>
    <lineage>
        <taxon>Eukaryota</taxon>
        <taxon>Viridiplantae</taxon>
        <taxon>Streptophyta</taxon>
        <taxon>Embryophyta</taxon>
        <taxon>Tracheophyta</taxon>
        <taxon>Spermatophyta</taxon>
        <taxon>Magnoliopsida</taxon>
        <taxon>Proteales</taxon>
        <taxon>Proteaceae</taxon>
        <taxon>Protea</taxon>
    </lineage>
</organism>
<comment type="subunit">
    <text evidence="5">Interacts with RANBPM.</text>
</comment>
<dbReference type="GO" id="GO:0005737">
    <property type="term" value="C:cytoplasm"/>
    <property type="evidence" value="ECO:0007669"/>
    <property type="project" value="UniProtKB-SubCell"/>
</dbReference>
<keyword evidence="9" id="KW-1185">Reference proteome</keyword>
<dbReference type="EMBL" id="JAMYWD010000006">
    <property type="protein sequence ID" value="KAJ4967648.1"/>
    <property type="molecule type" value="Genomic_DNA"/>
</dbReference>
<feature type="repeat" description="WD" evidence="6">
    <location>
        <begin position="479"/>
        <end position="518"/>
    </location>
</feature>
<dbReference type="InterPro" id="IPR001680">
    <property type="entry name" value="WD40_rpt"/>
</dbReference>
<dbReference type="SMART" id="SM00668">
    <property type="entry name" value="CTLH"/>
    <property type="match status" value="1"/>
</dbReference>
<dbReference type="Gene3D" id="2.130.10.10">
    <property type="entry name" value="YVTN repeat-like/Quinoprotein amine dehydrogenase"/>
    <property type="match status" value="3"/>
</dbReference>